<evidence type="ECO:0000256" key="1">
    <source>
        <dbReference type="ARBA" id="ARBA00005695"/>
    </source>
</evidence>
<dbReference type="InterPro" id="IPR030678">
    <property type="entry name" value="Peptide/Ni-bd"/>
</dbReference>
<gene>
    <name evidence="4" type="ORF">AACH10_22830</name>
</gene>
<evidence type="ECO:0000256" key="2">
    <source>
        <dbReference type="ARBA" id="ARBA00022729"/>
    </source>
</evidence>
<dbReference type="InterPro" id="IPR006311">
    <property type="entry name" value="TAT_signal"/>
</dbReference>
<proteinExistence type="inferred from homology"/>
<dbReference type="PIRSF" id="PIRSF002741">
    <property type="entry name" value="MppA"/>
    <property type="match status" value="1"/>
</dbReference>
<dbReference type="RefSeq" id="WP_341412839.1">
    <property type="nucleotide sequence ID" value="NZ_JBBUTH010000010.1"/>
</dbReference>
<accession>A0ABU9CR66</accession>
<name>A0ABU9CR66_9BURK</name>
<dbReference type="PANTHER" id="PTHR30290:SF38">
    <property type="entry name" value="D,D-DIPEPTIDE-BINDING PERIPLASMIC PROTEIN DDPA-RELATED"/>
    <property type="match status" value="1"/>
</dbReference>
<comment type="caution">
    <text evidence="4">The sequence shown here is derived from an EMBL/GenBank/DDBJ whole genome shotgun (WGS) entry which is preliminary data.</text>
</comment>
<evidence type="ECO:0000313" key="4">
    <source>
        <dbReference type="EMBL" id="MEK8053107.1"/>
    </source>
</evidence>
<protein>
    <submittedName>
        <fullName evidence="4">ABC transporter substrate-binding protein</fullName>
    </submittedName>
</protein>
<dbReference type="Gene3D" id="3.40.190.10">
    <property type="entry name" value="Periplasmic binding protein-like II"/>
    <property type="match status" value="1"/>
</dbReference>
<dbReference type="Gene3D" id="3.10.105.10">
    <property type="entry name" value="Dipeptide-binding Protein, Domain 3"/>
    <property type="match status" value="1"/>
</dbReference>
<dbReference type="EMBL" id="JBBUTH010000010">
    <property type="protein sequence ID" value="MEK8053107.1"/>
    <property type="molecule type" value="Genomic_DNA"/>
</dbReference>
<keyword evidence="2" id="KW-0732">Signal</keyword>
<feature type="domain" description="Solute-binding protein family 5" evidence="3">
    <location>
        <begin position="85"/>
        <end position="430"/>
    </location>
</feature>
<evidence type="ECO:0000313" key="5">
    <source>
        <dbReference type="Proteomes" id="UP001365405"/>
    </source>
</evidence>
<organism evidence="4 5">
    <name type="scientific">Pseudaquabacterium inlustre</name>
    <dbReference type="NCBI Taxonomy" id="2984192"/>
    <lineage>
        <taxon>Bacteria</taxon>
        <taxon>Pseudomonadati</taxon>
        <taxon>Pseudomonadota</taxon>
        <taxon>Betaproteobacteria</taxon>
        <taxon>Burkholderiales</taxon>
        <taxon>Sphaerotilaceae</taxon>
        <taxon>Pseudaquabacterium</taxon>
    </lineage>
</organism>
<dbReference type="InterPro" id="IPR039424">
    <property type="entry name" value="SBP_5"/>
</dbReference>
<sequence length="516" mass="55865">MSQHLPRSTPRRRFLHQGGLALAALGNSGPLRALAQAGQTLTIAYHVDLPSWDPTVGPSAVNPTIQSLYKAVFSQFIDQNADLGLKPDLLSAWGWNADKTKVSLTVRSGAKWHDGSPVTAEDVAWSLRRAADAKTGNPIQFLWAKLGNIQAQGNTVTADVKEYEPALFKWMAFLTGYVLPKAYYEKVGAAGFEKAPIGCGPYQVLEFVQGSHLKLGAFKDYFGPKPAFDSVLIKFTTDPSARVAELQSGRSDLTLEVPFEEATRLKGLGFGTSVAPVSDIGMIFLTNVEPMLNDKVRQALALAIDKKGLANKLLKGQVKAIDTLQAPGYAAYDASITAPFDPKKAAALMAEAGYSPAKPLKFKVQTTRGFKPKDFEVMQAVAGMWKAIGAEVELEVYEVAKHFELRAQHKLAPAAFYNWGNAIGDPSTSTGFAMFSHSPHSAWKDPKGLDAMIGPLWGEKDEAKRIAGYKAVDKYIAANALVIPLFQYSQTVVWRKGLKFAPHGAGFVLPQAVGKA</sequence>
<dbReference type="PROSITE" id="PS51318">
    <property type="entry name" value="TAT"/>
    <property type="match status" value="1"/>
</dbReference>
<dbReference type="SUPFAM" id="SSF53850">
    <property type="entry name" value="Periplasmic binding protein-like II"/>
    <property type="match status" value="1"/>
</dbReference>
<evidence type="ECO:0000259" key="3">
    <source>
        <dbReference type="Pfam" id="PF00496"/>
    </source>
</evidence>
<dbReference type="Pfam" id="PF00496">
    <property type="entry name" value="SBP_bac_5"/>
    <property type="match status" value="1"/>
</dbReference>
<comment type="similarity">
    <text evidence="1">Belongs to the bacterial solute-binding protein 5 family.</text>
</comment>
<dbReference type="InterPro" id="IPR000914">
    <property type="entry name" value="SBP_5_dom"/>
</dbReference>
<dbReference type="PANTHER" id="PTHR30290">
    <property type="entry name" value="PERIPLASMIC BINDING COMPONENT OF ABC TRANSPORTER"/>
    <property type="match status" value="1"/>
</dbReference>
<dbReference type="Proteomes" id="UP001365405">
    <property type="component" value="Unassembled WGS sequence"/>
</dbReference>
<reference evidence="4 5" key="1">
    <citation type="submission" date="2024-04" db="EMBL/GenBank/DDBJ databases">
        <title>Novel species of the genus Ideonella isolated from streams.</title>
        <authorList>
            <person name="Lu H."/>
        </authorList>
    </citation>
    <scope>NUCLEOTIDE SEQUENCE [LARGE SCALE GENOMIC DNA]</scope>
    <source>
        <strain evidence="4 5">DXS22W</strain>
    </source>
</reference>
<keyword evidence="5" id="KW-1185">Reference proteome</keyword>
<dbReference type="Gene3D" id="3.90.76.10">
    <property type="entry name" value="Dipeptide-binding Protein, Domain 1"/>
    <property type="match status" value="1"/>
</dbReference>